<evidence type="ECO:0000256" key="6">
    <source>
        <dbReference type="SAM" id="MobiDB-lite"/>
    </source>
</evidence>
<dbReference type="PROSITE" id="PS50850">
    <property type="entry name" value="MFS"/>
    <property type="match status" value="1"/>
</dbReference>
<name>A0A9P7ALJ5_9AGAM</name>
<comment type="subcellular location">
    <subcellularLocation>
        <location evidence="1">Membrane</location>
        <topology evidence="1">Multi-pass membrane protein</topology>
    </subcellularLocation>
</comment>
<dbReference type="EMBL" id="JABBWE010000040">
    <property type="protein sequence ID" value="KAG1791881.1"/>
    <property type="molecule type" value="Genomic_DNA"/>
</dbReference>
<dbReference type="PANTHER" id="PTHR23504:SF15">
    <property type="entry name" value="MAJOR FACILITATOR SUPERFAMILY (MFS) PROFILE DOMAIN-CONTAINING PROTEIN"/>
    <property type="match status" value="1"/>
</dbReference>
<dbReference type="Proteomes" id="UP000719766">
    <property type="component" value="Unassembled WGS sequence"/>
</dbReference>
<dbReference type="AlphaFoldDB" id="A0A9P7ALJ5"/>
<dbReference type="RefSeq" id="XP_041158619.1">
    <property type="nucleotide sequence ID" value="XM_041303308.1"/>
</dbReference>
<evidence type="ECO:0000256" key="1">
    <source>
        <dbReference type="ARBA" id="ARBA00004141"/>
    </source>
</evidence>
<feature type="compositionally biased region" description="Polar residues" evidence="6">
    <location>
        <begin position="254"/>
        <end position="265"/>
    </location>
</feature>
<evidence type="ECO:0000256" key="2">
    <source>
        <dbReference type="ARBA" id="ARBA00022448"/>
    </source>
</evidence>
<dbReference type="Pfam" id="PF07690">
    <property type="entry name" value="MFS_1"/>
    <property type="match status" value="1"/>
</dbReference>
<evidence type="ECO:0000256" key="3">
    <source>
        <dbReference type="ARBA" id="ARBA00022692"/>
    </source>
</evidence>
<accession>A0A9P7ALJ5</accession>
<protein>
    <submittedName>
        <fullName evidence="9">Major facilitator superfamily domain-containing protein</fullName>
    </submittedName>
</protein>
<dbReference type="InterPro" id="IPR036259">
    <property type="entry name" value="MFS_trans_sf"/>
</dbReference>
<dbReference type="InterPro" id="IPR011701">
    <property type="entry name" value="MFS"/>
</dbReference>
<dbReference type="PRINTS" id="PR01035">
    <property type="entry name" value="TCRTETA"/>
</dbReference>
<dbReference type="InterPro" id="IPR001958">
    <property type="entry name" value="Tet-R_TetA/multi-R_MdtG-like"/>
</dbReference>
<keyword evidence="5 7" id="KW-0472">Membrane</keyword>
<evidence type="ECO:0000259" key="8">
    <source>
        <dbReference type="PROSITE" id="PS50850"/>
    </source>
</evidence>
<dbReference type="Gene3D" id="1.20.1250.20">
    <property type="entry name" value="MFS general substrate transporter like domains"/>
    <property type="match status" value="1"/>
</dbReference>
<feature type="transmembrane region" description="Helical" evidence="7">
    <location>
        <begin position="424"/>
        <end position="447"/>
    </location>
</feature>
<dbReference type="GO" id="GO:0022857">
    <property type="term" value="F:transmembrane transporter activity"/>
    <property type="evidence" value="ECO:0007669"/>
    <property type="project" value="InterPro"/>
</dbReference>
<keyword evidence="2" id="KW-0813">Transport</keyword>
<dbReference type="PANTHER" id="PTHR23504">
    <property type="entry name" value="MAJOR FACILITATOR SUPERFAMILY DOMAIN-CONTAINING PROTEIN 10"/>
    <property type="match status" value="1"/>
</dbReference>
<proteinExistence type="predicted"/>
<evidence type="ECO:0000313" key="9">
    <source>
        <dbReference type="EMBL" id="KAG1791881.1"/>
    </source>
</evidence>
<feature type="transmembrane region" description="Helical" evidence="7">
    <location>
        <begin position="281"/>
        <end position="302"/>
    </location>
</feature>
<comment type="caution">
    <text evidence="9">The sequence shown here is derived from an EMBL/GenBank/DDBJ whole genome shotgun (WGS) entry which is preliminary data.</text>
</comment>
<dbReference type="SUPFAM" id="SSF103473">
    <property type="entry name" value="MFS general substrate transporter"/>
    <property type="match status" value="1"/>
</dbReference>
<dbReference type="OrthoDB" id="419616at2759"/>
<evidence type="ECO:0000256" key="4">
    <source>
        <dbReference type="ARBA" id="ARBA00022989"/>
    </source>
</evidence>
<feature type="transmembrane region" description="Helical" evidence="7">
    <location>
        <begin position="383"/>
        <end position="412"/>
    </location>
</feature>
<keyword evidence="4 7" id="KW-1133">Transmembrane helix</keyword>
<organism evidence="9 10">
    <name type="scientific">Suillus plorans</name>
    <dbReference type="NCBI Taxonomy" id="116603"/>
    <lineage>
        <taxon>Eukaryota</taxon>
        <taxon>Fungi</taxon>
        <taxon>Dikarya</taxon>
        <taxon>Basidiomycota</taxon>
        <taxon>Agaricomycotina</taxon>
        <taxon>Agaricomycetes</taxon>
        <taxon>Agaricomycetidae</taxon>
        <taxon>Boletales</taxon>
        <taxon>Suillineae</taxon>
        <taxon>Suillaceae</taxon>
        <taxon>Suillus</taxon>
    </lineage>
</organism>
<dbReference type="GeneID" id="64597072"/>
<feature type="transmembrane region" description="Helical" evidence="7">
    <location>
        <begin position="322"/>
        <end position="340"/>
    </location>
</feature>
<feature type="domain" description="Major facilitator superfamily (MFS) profile" evidence="8">
    <location>
        <begin position="28"/>
        <end position="483"/>
    </location>
</feature>
<feature type="region of interest" description="Disordered" evidence="6">
    <location>
        <begin position="248"/>
        <end position="267"/>
    </location>
</feature>
<feature type="transmembrane region" description="Helical" evidence="7">
    <location>
        <begin position="352"/>
        <end position="371"/>
    </location>
</feature>
<feature type="transmembrane region" description="Helical" evidence="7">
    <location>
        <begin position="101"/>
        <end position="119"/>
    </location>
</feature>
<feature type="transmembrane region" description="Helical" evidence="7">
    <location>
        <begin position="200"/>
        <end position="224"/>
    </location>
</feature>
<dbReference type="InterPro" id="IPR020846">
    <property type="entry name" value="MFS_dom"/>
</dbReference>
<feature type="transmembrane region" description="Helical" evidence="7">
    <location>
        <begin position="67"/>
        <end position="89"/>
    </location>
</feature>
<sequence>MSQALDEETPLLRPEEQLKIKTPLPWRQLSIILFLQLTEPVTAQAIAPFAPQLIRDIGVTHGDESRVGYFVGIMYSVFYVAQALTTLQWNRLSDHVGRKPVILTGLFGISISMFLFGVSKTFGGLILSRVLCGALNGNGGVIKSMMIEVTDSSNMAQAYGFLPIPWMTGNTLGPLIGGSLSHPADRFPRLFGQSTFLKTYPYFLACAGPALFTAFTWLVTYMLLQETVPTTTTLWSLIRNKYRTLVHTKPPQPDTSNSDMVQGSSDDSKPLPLSALMTPRVLIVTLNYGTLALLDIALRSLIPVFYATPVNMGGLGLDPPRIGNILAVFGIANGLIQVFFFARLHDRFGTKVVYTCGVASSVPTIIAFPIINILSRTYGIGTAVWFAVGFQLMVSIALNMCYACAAMYIAAASPNRASLGATNGLAHTVAACVRIIGPASAMSMFSFSVRDPYYAWAVYYFMMMLGLLAIAAVHDTCILASNATYHNFWLAMVDVCVPSINFPIVDQLFGESQSHTYLTLLPLPWMLGAIVG</sequence>
<keyword evidence="3 7" id="KW-0812">Transmembrane</keyword>
<evidence type="ECO:0000313" key="10">
    <source>
        <dbReference type="Proteomes" id="UP000719766"/>
    </source>
</evidence>
<evidence type="ECO:0000256" key="7">
    <source>
        <dbReference type="SAM" id="Phobius"/>
    </source>
</evidence>
<dbReference type="GO" id="GO:0016020">
    <property type="term" value="C:membrane"/>
    <property type="evidence" value="ECO:0007669"/>
    <property type="project" value="UniProtKB-SubCell"/>
</dbReference>
<keyword evidence="10" id="KW-1185">Reference proteome</keyword>
<reference evidence="9" key="1">
    <citation type="journal article" date="2020" name="New Phytol.">
        <title>Comparative genomics reveals dynamic genome evolution in host specialist ectomycorrhizal fungi.</title>
        <authorList>
            <person name="Lofgren L.A."/>
            <person name="Nguyen N.H."/>
            <person name="Vilgalys R."/>
            <person name="Ruytinx J."/>
            <person name="Liao H.L."/>
            <person name="Branco S."/>
            <person name="Kuo A."/>
            <person name="LaButti K."/>
            <person name="Lipzen A."/>
            <person name="Andreopoulos W."/>
            <person name="Pangilinan J."/>
            <person name="Riley R."/>
            <person name="Hundley H."/>
            <person name="Na H."/>
            <person name="Barry K."/>
            <person name="Grigoriev I.V."/>
            <person name="Stajich J.E."/>
            <person name="Kennedy P.G."/>
        </authorList>
    </citation>
    <scope>NUCLEOTIDE SEQUENCE</scope>
    <source>
        <strain evidence="9">S12</strain>
    </source>
</reference>
<gene>
    <name evidence="9" type="ORF">HD556DRAFT_1383442</name>
</gene>
<evidence type="ECO:0000256" key="5">
    <source>
        <dbReference type="ARBA" id="ARBA00023136"/>
    </source>
</evidence>
<feature type="transmembrane region" description="Helical" evidence="7">
    <location>
        <begin position="453"/>
        <end position="473"/>
    </location>
</feature>